<feature type="compositionally biased region" description="Basic and acidic residues" evidence="1">
    <location>
        <begin position="84"/>
        <end position="95"/>
    </location>
</feature>
<feature type="compositionally biased region" description="Basic and acidic residues" evidence="1">
    <location>
        <begin position="384"/>
        <end position="396"/>
    </location>
</feature>
<feature type="region of interest" description="Disordered" evidence="1">
    <location>
        <begin position="114"/>
        <end position="146"/>
    </location>
</feature>
<dbReference type="EMBL" id="CADCTV010000318">
    <property type="protein sequence ID" value="CAA9316781.1"/>
    <property type="molecule type" value="Genomic_DNA"/>
</dbReference>
<feature type="compositionally biased region" description="Basic residues" evidence="1">
    <location>
        <begin position="120"/>
        <end position="137"/>
    </location>
</feature>
<feature type="region of interest" description="Disordered" evidence="1">
    <location>
        <begin position="72"/>
        <end position="95"/>
    </location>
</feature>
<feature type="non-terminal residue" evidence="2">
    <location>
        <position position="511"/>
    </location>
</feature>
<feature type="compositionally biased region" description="Basic and acidic residues" evidence="1">
    <location>
        <begin position="475"/>
        <end position="485"/>
    </location>
</feature>
<feature type="region of interest" description="Disordered" evidence="1">
    <location>
        <begin position="1"/>
        <end position="59"/>
    </location>
</feature>
<evidence type="ECO:0000313" key="2">
    <source>
        <dbReference type="EMBL" id="CAA9316781.1"/>
    </source>
</evidence>
<accession>A0A6J4L1C2</accession>
<feature type="compositionally biased region" description="Basic and acidic residues" evidence="1">
    <location>
        <begin position="306"/>
        <end position="319"/>
    </location>
</feature>
<feature type="compositionally biased region" description="Basic residues" evidence="1">
    <location>
        <begin position="267"/>
        <end position="277"/>
    </location>
</feature>
<keyword evidence="2" id="KW-0808">Transferase</keyword>
<dbReference type="AlphaFoldDB" id="A0A6J4L1C2"/>
<proteinExistence type="predicted"/>
<dbReference type="GO" id="GO:0047360">
    <property type="term" value="F:undecaprenyl-phosphate galactose phosphotransferase activity"/>
    <property type="evidence" value="ECO:0007669"/>
    <property type="project" value="UniProtKB-EC"/>
</dbReference>
<gene>
    <name evidence="2" type="ORF">AVDCRST_MAG89-1444</name>
</gene>
<reference evidence="2" key="1">
    <citation type="submission" date="2020-02" db="EMBL/GenBank/DDBJ databases">
        <authorList>
            <person name="Meier V. D."/>
        </authorList>
    </citation>
    <scope>NUCLEOTIDE SEQUENCE</scope>
    <source>
        <strain evidence="2">AVDCRST_MAG89</strain>
    </source>
</reference>
<feature type="region of interest" description="Disordered" evidence="1">
    <location>
        <begin position="177"/>
        <end position="511"/>
    </location>
</feature>
<organism evidence="2">
    <name type="scientific">uncultured Gemmatimonadota bacterium</name>
    <dbReference type="NCBI Taxonomy" id="203437"/>
    <lineage>
        <taxon>Bacteria</taxon>
        <taxon>Pseudomonadati</taxon>
        <taxon>Gemmatimonadota</taxon>
        <taxon>environmental samples</taxon>
    </lineage>
</organism>
<dbReference type="EC" id="2.7.8.6" evidence="2"/>
<feature type="non-terminal residue" evidence="2">
    <location>
        <position position="1"/>
    </location>
</feature>
<sequence>EHTIAEGPFPALVRRVRPVPGPRGGLRPHSPRGGGRIGQSAGEERVHARGRRHARHPGGACGAACGVGARGAPPDAGGGRRLPRPADHREVRGDGGRVRAALAARAVACRAVRADPLPPPRRHPARVRREHGGRGARLRLPAGAARPRAAAGDGAVLLGRLGGGHACHPRALLDAGGHHAHAHHPQGDRPRQRAAGAQGGAGDPRQRRRGGADGLRGFQRPRPQREPGRAQAGVAGRAGRDPDAPGGGRGAHRPPHQVVLRADPARHRGVRAHRHRVQVPGRRLPGRGGPPPAGARGPALGGGDEGVPRRLPAVDEARHGPGVRLHRAPADRAADAGDRAGHQAGQPRPGLLRPGAVRAQQAALQDVEVPHDGAQRRGAASRAGRPERGDRARVQDPQRPAGHRGGALPPQDLAGRAAAAVQRDHGAHVAGGAAPHGRARRAALRPSLVHAPVQRASGDDGAVAGERPQQPGLRRLGDAGPEVHRRVVAGAGPPDPGPDDPHGGAGCGCGV</sequence>
<protein>
    <submittedName>
        <fullName evidence="2">Undecaprenyl-phosphate galactosephosphotransferase</fullName>
        <ecNumber evidence="2">2.7.8.6</ecNumber>
    </submittedName>
</protein>
<feature type="compositionally biased region" description="Basic and acidic residues" evidence="1">
    <location>
        <begin position="328"/>
        <end position="341"/>
    </location>
</feature>
<name>A0A6J4L1C2_9BACT</name>
<evidence type="ECO:0000256" key="1">
    <source>
        <dbReference type="SAM" id="MobiDB-lite"/>
    </source>
</evidence>